<dbReference type="GO" id="GO:0003677">
    <property type="term" value="F:DNA binding"/>
    <property type="evidence" value="ECO:0007669"/>
    <property type="project" value="UniProtKB-KW"/>
</dbReference>
<evidence type="ECO:0000259" key="4">
    <source>
        <dbReference type="PROSITE" id="PS50110"/>
    </source>
</evidence>
<protein>
    <recommendedName>
        <fullName evidence="7">Response regulator transcription factor</fullName>
    </recommendedName>
</protein>
<dbReference type="GO" id="GO:0006355">
    <property type="term" value="P:regulation of DNA-templated transcription"/>
    <property type="evidence" value="ECO:0007669"/>
    <property type="project" value="InterPro"/>
</dbReference>
<proteinExistence type="predicted"/>
<dbReference type="InterPro" id="IPR016032">
    <property type="entry name" value="Sig_transdc_resp-reg_C-effctor"/>
</dbReference>
<dbReference type="Gene3D" id="3.40.50.2300">
    <property type="match status" value="1"/>
</dbReference>
<evidence type="ECO:0000313" key="6">
    <source>
        <dbReference type="Proteomes" id="UP000635071"/>
    </source>
</evidence>
<dbReference type="InterPro" id="IPR000792">
    <property type="entry name" value="Tscrpt_reg_LuxR_C"/>
</dbReference>
<organism evidence="5 6">
    <name type="scientific">Sandarakinorhabdus glacialis</name>
    <dbReference type="NCBI Taxonomy" id="1614636"/>
    <lineage>
        <taxon>Bacteria</taxon>
        <taxon>Pseudomonadati</taxon>
        <taxon>Pseudomonadota</taxon>
        <taxon>Alphaproteobacteria</taxon>
        <taxon>Sphingomonadales</taxon>
        <taxon>Sphingosinicellaceae</taxon>
        <taxon>Sandarakinorhabdus</taxon>
    </lineage>
</organism>
<dbReference type="PROSITE" id="PS00622">
    <property type="entry name" value="HTH_LUXR_1"/>
    <property type="match status" value="1"/>
</dbReference>
<dbReference type="Pfam" id="PF00196">
    <property type="entry name" value="GerE"/>
    <property type="match status" value="1"/>
</dbReference>
<evidence type="ECO:0000313" key="5">
    <source>
        <dbReference type="EMBL" id="GGE14581.1"/>
    </source>
</evidence>
<comment type="caution">
    <text evidence="5">The sequence shown here is derived from an EMBL/GenBank/DDBJ whole genome shotgun (WGS) entry which is preliminary data.</text>
</comment>
<dbReference type="PRINTS" id="PR00038">
    <property type="entry name" value="HTHLUXR"/>
</dbReference>
<evidence type="ECO:0008006" key="7">
    <source>
        <dbReference type="Google" id="ProtNLM"/>
    </source>
</evidence>
<accession>A0A917EAA2</accession>
<sequence length="225" mass="24415">MGEYILMSMVIDTDVVIVGRNEIVREGLSRILASEGFTVMAAVPEYTSEIAGRDGTMPQLIIVDAQTCDEGIEDCGLLRLAFPNSRLVMMADGYDMESISRAFAAGVDGYLAKAISCAPMVGALKLIMMGEKIVPSQVVLAMTDIRANTGKIDFYAARMTADLTDRELEILGHLVHGEANKLIARRLSVSEATVKAHVKAILRKLQLSNRTQAAIWAVNERLIAA</sequence>
<dbReference type="SUPFAM" id="SSF52172">
    <property type="entry name" value="CheY-like"/>
    <property type="match status" value="1"/>
</dbReference>
<keyword evidence="6" id="KW-1185">Reference proteome</keyword>
<dbReference type="InterPro" id="IPR001789">
    <property type="entry name" value="Sig_transdc_resp-reg_receiver"/>
</dbReference>
<dbReference type="SMART" id="SM00421">
    <property type="entry name" value="HTH_LUXR"/>
    <property type="match status" value="1"/>
</dbReference>
<dbReference type="AlphaFoldDB" id="A0A917EAA2"/>
<gene>
    <name evidence="5" type="ORF">GCM10011529_21220</name>
</gene>
<evidence type="ECO:0000259" key="3">
    <source>
        <dbReference type="PROSITE" id="PS50043"/>
    </source>
</evidence>
<keyword evidence="2" id="KW-0597">Phosphoprotein</keyword>
<dbReference type="CDD" id="cd06170">
    <property type="entry name" value="LuxR_C_like"/>
    <property type="match status" value="1"/>
</dbReference>
<dbReference type="InterPro" id="IPR051015">
    <property type="entry name" value="EvgA-like"/>
</dbReference>
<name>A0A917EAA2_9SPHN</name>
<dbReference type="PANTHER" id="PTHR45566:SF2">
    <property type="entry name" value="NARL SUBFAMILY"/>
    <property type="match status" value="1"/>
</dbReference>
<dbReference type="PANTHER" id="PTHR45566">
    <property type="entry name" value="HTH-TYPE TRANSCRIPTIONAL REGULATOR YHJB-RELATED"/>
    <property type="match status" value="1"/>
</dbReference>
<dbReference type="PROSITE" id="PS50110">
    <property type="entry name" value="RESPONSE_REGULATORY"/>
    <property type="match status" value="1"/>
</dbReference>
<reference evidence="5" key="2">
    <citation type="submission" date="2020-09" db="EMBL/GenBank/DDBJ databases">
        <authorList>
            <person name="Sun Q."/>
            <person name="Zhou Y."/>
        </authorList>
    </citation>
    <scope>NUCLEOTIDE SEQUENCE</scope>
    <source>
        <strain evidence="5">CGMCC 1.15519</strain>
    </source>
</reference>
<feature type="domain" description="HTH luxR-type" evidence="3">
    <location>
        <begin position="156"/>
        <end position="221"/>
    </location>
</feature>
<dbReference type="GO" id="GO:0000160">
    <property type="term" value="P:phosphorelay signal transduction system"/>
    <property type="evidence" value="ECO:0007669"/>
    <property type="project" value="InterPro"/>
</dbReference>
<dbReference type="Proteomes" id="UP000635071">
    <property type="component" value="Unassembled WGS sequence"/>
</dbReference>
<dbReference type="CDD" id="cd00156">
    <property type="entry name" value="REC"/>
    <property type="match status" value="1"/>
</dbReference>
<dbReference type="PROSITE" id="PS50043">
    <property type="entry name" value="HTH_LUXR_2"/>
    <property type="match status" value="1"/>
</dbReference>
<evidence type="ECO:0000256" key="2">
    <source>
        <dbReference type="PROSITE-ProRule" id="PRU00169"/>
    </source>
</evidence>
<feature type="modified residue" description="4-aspartylphosphate" evidence="2">
    <location>
        <position position="64"/>
    </location>
</feature>
<feature type="domain" description="Response regulatory" evidence="4">
    <location>
        <begin position="14"/>
        <end position="128"/>
    </location>
</feature>
<dbReference type="EMBL" id="BMJM01000006">
    <property type="protein sequence ID" value="GGE14581.1"/>
    <property type="molecule type" value="Genomic_DNA"/>
</dbReference>
<dbReference type="SUPFAM" id="SSF46894">
    <property type="entry name" value="C-terminal effector domain of the bipartite response regulators"/>
    <property type="match status" value="1"/>
</dbReference>
<reference evidence="5" key="1">
    <citation type="journal article" date="2014" name="Int. J. Syst. Evol. Microbiol.">
        <title>Complete genome sequence of Corynebacterium casei LMG S-19264T (=DSM 44701T), isolated from a smear-ripened cheese.</title>
        <authorList>
            <consortium name="US DOE Joint Genome Institute (JGI-PGF)"/>
            <person name="Walter F."/>
            <person name="Albersmeier A."/>
            <person name="Kalinowski J."/>
            <person name="Ruckert C."/>
        </authorList>
    </citation>
    <scope>NUCLEOTIDE SEQUENCE</scope>
    <source>
        <strain evidence="5">CGMCC 1.15519</strain>
    </source>
</reference>
<keyword evidence="1" id="KW-0238">DNA-binding</keyword>
<evidence type="ECO:0000256" key="1">
    <source>
        <dbReference type="ARBA" id="ARBA00023125"/>
    </source>
</evidence>
<dbReference type="InterPro" id="IPR011006">
    <property type="entry name" value="CheY-like_superfamily"/>
</dbReference>